<dbReference type="Gene3D" id="3.40.50.300">
    <property type="entry name" value="P-loop containing nucleotide triphosphate hydrolases"/>
    <property type="match status" value="1"/>
</dbReference>
<keyword evidence="4" id="KW-0547">Nucleotide-binding</keyword>
<dbReference type="SUPFAM" id="SSF90123">
    <property type="entry name" value="ABC transporter transmembrane region"/>
    <property type="match status" value="1"/>
</dbReference>
<protein>
    <submittedName>
        <fullName evidence="11">ABC transporter ATP-binding protein</fullName>
    </submittedName>
</protein>
<dbReference type="GO" id="GO:0015421">
    <property type="term" value="F:ABC-type oligopeptide transporter activity"/>
    <property type="evidence" value="ECO:0007669"/>
    <property type="project" value="TreeGrafter"/>
</dbReference>
<evidence type="ECO:0000313" key="11">
    <source>
        <dbReference type="EMBL" id="HIS46289.1"/>
    </source>
</evidence>
<proteinExistence type="predicted"/>
<dbReference type="GO" id="GO:0005886">
    <property type="term" value="C:plasma membrane"/>
    <property type="evidence" value="ECO:0007669"/>
    <property type="project" value="UniProtKB-SubCell"/>
</dbReference>
<dbReference type="InterPro" id="IPR003439">
    <property type="entry name" value="ABC_transporter-like_ATP-bd"/>
</dbReference>
<name>A0A9D1JQ27_9FIRM</name>
<dbReference type="Proteomes" id="UP000823927">
    <property type="component" value="Unassembled WGS sequence"/>
</dbReference>
<dbReference type="InterPro" id="IPR027417">
    <property type="entry name" value="P-loop_NTPase"/>
</dbReference>
<evidence type="ECO:0000256" key="2">
    <source>
        <dbReference type="ARBA" id="ARBA00022448"/>
    </source>
</evidence>
<sequence length="610" mass="68879">MRIEEQEYTKNFDIRIWKRVLPFLKPFKKTVAIILIFNLVCSMVDIALPLFQRYAINHFINEQTLDGIWGFGLVYLIVVAFQFFSVVMFTRGSASLEMFVSKTMKRACFVHLQKLSFSYYNVTPVGYILSRVMNDTDRIAGMTAWNFTDMLWALVYVLGVFIAMLALNWQLALIIMLIVPALAILTWYFQNKILKWNRRVRKINSKITSGYNEGIMGAQTSKTLVIEDKNLEEFKGMTSEMRTAAVKAARLSAVYVPLILFCGSLATAIVLGRGGQMVLDQMLLIGTLSAFTSYAVGIFEPIQMLARNLAELISMQANIERVMTLLDQEPTVSDSPEVIEKYGDTFHPKKENWEPIKGDIDFQDVSFHYPDGSEEVLSHFNLKVPAGTTVAIVGETGAGKSTLVNLACRFFEPTGGRILIDGKDYRERSQLWLHSNIGYVLQSPHLFSGTIEENIRYGRLDATDEEIRAAAKAVSADQVVAKLEKGYQTDVGEGGSRLSTGEKQLISFARAIIADPAIFVLDEATSSIDTQTEQLIQKATEKLLHGRTSFIIAHRLSTIRHADLILVVRDGKIIEQGRHEDLLDQKGYYYHLCKQQFQEEQTFAESNEQL</sequence>
<organism evidence="11 12">
    <name type="scientific">Candidatus Scybalocola faecigallinarum</name>
    <dbReference type="NCBI Taxonomy" id="2840941"/>
    <lineage>
        <taxon>Bacteria</taxon>
        <taxon>Bacillati</taxon>
        <taxon>Bacillota</taxon>
        <taxon>Clostridia</taxon>
        <taxon>Lachnospirales</taxon>
        <taxon>Lachnospiraceae</taxon>
        <taxon>Lachnospiraceae incertae sedis</taxon>
        <taxon>Candidatus Scybalocola (ex Gilroy et al. 2021)</taxon>
    </lineage>
</organism>
<evidence type="ECO:0000256" key="1">
    <source>
        <dbReference type="ARBA" id="ARBA00004651"/>
    </source>
</evidence>
<dbReference type="FunFam" id="3.40.50.300:FF:000287">
    <property type="entry name" value="Multidrug ABC transporter ATP-binding protein"/>
    <property type="match status" value="1"/>
</dbReference>
<evidence type="ECO:0000313" key="12">
    <source>
        <dbReference type="Proteomes" id="UP000823927"/>
    </source>
</evidence>
<dbReference type="PANTHER" id="PTHR43394:SF1">
    <property type="entry name" value="ATP-BINDING CASSETTE SUB-FAMILY B MEMBER 10, MITOCHONDRIAL"/>
    <property type="match status" value="1"/>
</dbReference>
<dbReference type="Pfam" id="PF00664">
    <property type="entry name" value="ABC_membrane"/>
    <property type="match status" value="1"/>
</dbReference>
<dbReference type="InterPro" id="IPR036640">
    <property type="entry name" value="ABC1_TM_sf"/>
</dbReference>
<keyword evidence="7 8" id="KW-0472">Membrane</keyword>
<feature type="transmembrane region" description="Helical" evidence="8">
    <location>
        <begin position="251"/>
        <end position="272"/>
    </location>
</feature>
<evidence type="ECO:0000256" key="6">
    <source>
        <dbReference type="ARBA" id="ARBA00022989"/>
    </source>
</evidence>
<feature type="transmembrane region" description="Helical" evidence="8">
    <location>
        <begin position="31"/>
        <end position="56"/>
    </location>
</feature>
<dbReference type="AlphaFoldDB" id="A0A9D1JQ27"/>
<keyword evidence="2" id="KW-0813">Transport</keyword>
<dbReference type="CDD" id="cd18540">
    <property type="entry name" value="ABC_6TM_exporter_like"/>
    <property type="match status" value="1"/>
</dbReference>
<dbReference type="GO" id="GO:0005524">
    <property type="term" value="F:ATP binding"/>
    <property type="evidence" value="ECO:0007669"/>
    <property type="project" value="UniProtKB-KW"/>
</dbReference>
<dbReference type="InterPro" id="IPR011527">
    <property type="entry name" value="ABC1_TM_dom"/>
</dbReference>
<dbReference type="PROSITE" id="PS50929">
    <property type="entry name" value="ABC_TM1F"/>
    <property type="match status" value="1"/>
</dbReference>
<dbReference type="Pfam" id="PF00005">
    <property type="entry name" value="ABC_tran"/>
    <property type="match status" value="1"/>
</dbReference>
<dbReference type="InterPro" id="IPR003593">
    <property type="entry name" value="AAA+_ATPase"/>
</dbReference>
<dbReference type="SMART" id="SM00382">
    <property type="entry name" value="AAA"/>
    <property type="match status" value="1"/>
</dbReference>
<evidence type="ECO:0000259" key="9">
    <source>
        <dbReference type="PROSITE" id="PS50893"/>
    </source>
</evidence>
<comment type="subcellular location">
    <subcellularLocation>
        <location evidence="1">Cell membrane</location>
        <topology evidence="1">Multi-pass membrane protein</topology>
    </subcellularLocation>
</comment>
<dbReference type="PANTHER" id="PTHR43394">
    <property type="entry name" value="ATP-DEPENDENT PERMEASE MDL1, MITOCHONDRIAL"/>
    <property type="match status" value="1"/>
</dbReference>
<reference evidence="11" key="1">
    <citation type="submission" date="2020-10" db="EMBL/GenBank/DDBJ databases">
        <authorList>
            <person name="Gilroy R."/>
        </authorList>
    </citation>
    <scope>NUCLEOTIDE SEQUENCE</scope>
    <source>
        <strain evidence="11">CHK178-757</strain>
    </source>
</reference>
<feature type="transmembrane region" description="Helical" evidence="8">
    <location>
        <begin position="143"/>
        <end position="165"/>
    </location>
</feature>
<evidence type="ECO:0000259" key="10">
    <source>
        <dbReference type="PROSITE" id="PS50929"/>
    </source>
</evidence>
<feature type="transmembrane region" description="Helical" evidence="8">
    <location>
        <begin position="171"/>
        <end position="189"/>
    </location>
</feature>
<keyword evidence="6 8" id="KW-1133">Transmembrane helix</keyword>
<feature type="transmembrane region" description="Helical" evidence="8">
    <location>
        <begin position="68"/>
        <end position="89"/>
    </location>
</feature>
<keyword evidence="3 8" id="KW-0812">Transmembrane</keyword>
<comment type="caution">
    <text evidence="11">The sequence shown here is derived from an EMBL/GenBank/DDBJ whole genome shotgun (WGS) entry which is preliminary data.</text>
</comment>
<dbReference type="Gene3D" id="1.20.1560.10">
    <property type="entry name" value="ABC transporter type 1, transmembrane domain"/>
    <property type="match status" value="1"/>
</dbReference>
<evidence type="ECO:0000256" key="8">
    <source>
        <dbReference type="SAM" id="Phobius"/>
    </source>
</evidence>
<dbReference type="EMBL" id="DVIT01000007">
    <property type="protein sequence ID" value="HIS46289.1"/>
    <property type="molecule type" value="Genomic_DNA"/>
</dbReference>
<evidence type="ECO:0000256" key="4">
    <source>
        <dbReference type="ARBA" id="ARBA00022741"/>
    </source>
</evidence>
<dbReference type="SUPFAM" id="SSF52540">
    <property type="entry name" value="P-loop containing nucleoside triphosphate hydrolases"/>
    <property type="match status" value="1"/>
</dbReference>
<dbReference type="GO" id="GO:0016887">
    <property type="term" value="F:ATP hydrolysis activity"/>
    <property type="evidence" value="ECO:0007669"/>
    <property type="project" value="InterPro"/>
</dbReference>
<feature type="domain" description="ABC transporter" evidence="9">
    <location>
        <begin position="360"/>
        <end position="595"/>
    </location>
</feature>
<feature type="domain" description="ABC transmembrane type-1" evidence="10">
    <location>
        <begin position="32"/>
        <end position="314"/>
    </location>
</feature>
<reference evidence="11" key="2">
    <citation type="journal article" date="2021" name="PeerJ">
        <title>Extensive microbial diversity within the chicken gut microbiome revealed by metagenomics and culture.</title>
        <authorList>
            <person name="Gilroy R."/>
            <person name="Ravi A."/>
            <person name="Getino M."/>
            <person name="Pursley I."/>
            <person name="Horton D.L."/>
            <person name="Alikhan N.F."/>
            <person name="Baker D."/>
            <person name="Gharbi K."/>
            <person name="Hall N."/>
            <person name="Watson M."/>
            <person name="Adriaenssens E.M."/>
            <person name="Foster-Nyarko E."/>
            <person name="Jarju S."/>
            <person name="Secka A."/>
            <person name="Antonio M."/>
            <person name="Oren A."/>
            <person name="Chaudhuri R.R."/>
            <person name="La Ragione R."/>
            <person name="Hildebrand F."/>
            <person name="Pallen M.J."/>
        </authorList>
    </citation>
    <scope>NUCLEOTIDE SEQUENCE</scope>
    <source>
        <strain evidence="11">CHK178-757</strain>
    </source>
</reference>
<evidence type="ECO:0000256" key="3">
    <source>
        <dbReference type="ARBA" id="ARBA00022692"/>
    </source>
</evidence>
<evidence type="ECO:0000256" key="7">
    <source>
        <dbReference type="ARBA" id="ARBA00023136"/>
    </source>
</evidence>
<dbReference type="CDD" id="cd03254">
    <property type="entry name" value="ABCC_Glucan_exporter_like"/>
    <property type="match status" value="1"/>
</dbReference>
<keyword evidence="5 11" id="KW-0067">ATP-binding</keyword>
<gene>
    <name evidence="11" type="ORF">IAB46_01810</name>
</gene>
<evidence type="ECO:0000256" key="5">
    <source>
        <dbReference type="ARBA" id="ARBA00022840"/>
    </source>
</evidence>
<dbReference type="InterPro" id="IPR039421">
    <property type="entry name" value="Type_1_exporter"/>
</dbReference>
<dbReference type="PROSITE" id="PS50893">
    <property type="entry name" value="ABC_TRANSPORTER_2"/>
    <property type="match status" value="1"/>
</dbReference>
<accession>A0A9D1JQ27</accession>